<proteinExistence type="predicted"/>
<organism evidence="2 3">
    <name type="scientific">Streptococcus gallolyticus</name>
    <dbReference type="NCBI Taxonomy" id="315405"/>
    <lineage>
        <taxon>Bacteria</taxon>
        <taxon>Bacillati</taxon>
        <taxon>Bacillota</taxon>
        <taxon>Bacilli</taxon>
        <taxon>Lactobacillales</taxon>
        <taxon>Streptococcaceae</taxon>
        <taxon>Streptococcus</taxon>
    </lineage>
</organism>
<keyword evidence="1" id="KW-0812">Transmembrane</keyword>
<evidence type="ECO:0000313" key="3">
    <source>
        <dbReference type="Proteomes" id="UP000182712"/>
    </source>
</evidence>
<dbReference type="Proteomes" id="UP000182712">
    <property type="component" value="Unassembled WGS sequence"/>
</dbReference>
<evidence type="ECO:0000313" key="2">
    <source>
        <dbReference type="EMBL" id="SES18911.1"/>
    </source>
</evidence>
<sequence>METVSKQARKLLKSLMKVKNEHDYVIYENHQQLIDSDELAITELIELSFLKGDHAGNCRITDKGLIFLRQYKTFTRQTQLTSLWFPAIVSITTTLLTLFINSLISK</sequence>
<reference evidence="2 3" key="1">
    <citation type="submission" date="2016-10" db="EMBL/GenBank/DDBJ databases">
        <authorList>
            <person name="de Groot N.N."/>
        </authorList>
    </citation>
    <scope>NUCLEOTIDE SEQUENCE [LARGE SCALE GENOMIC DNA]</scope>
    <source>
        <strain evidence="2 3">VTM2R47</strain>
    </source>
</reference>
<feature type="transmembrane region" description="Helical" evidence="1">
    <location>
        <begin position="83"/>
        <end position="104"/>
    </location>
</feature>
<dbReference type="EMBL" id="FOGM01000021">
    <property type="protein sequence ID" value="SES18911.1"/>
    <property type="molecule type" value="Genomic_DNA"/>
</dbReference>
<accession>A0A1H9VBK3</accession>
<gene>
    <name evidence="2" type="ORF">SAMN04487840_12134</name>
</gene>
<dbReference type="AlphaFoldDB" id="A0A1H9VBK3"/>
<protein>
    <submittedName>
        <fullName evidence="2">Uncharacterized protein</fullName>
    </submittedName>
</protein>
<keyword evidence="1" id="KW-1133">Transmembrane helix</keyword>
<keyword evidence="1" id="KW-0472">Membrane</keyword>
<evidence type="ECO:0000256" key="1">
    <source>
        <dbReference type="SAM" id="Phobius"/>
    </source>
</evidence>
<name>A0A1H9VBK3_9STRE</name>